<evidence type="ECO:0000256" key="1">
    <source>
        <dbReference type="SAM" id="Phobius"/>
    </source>
</evidence>
<keyword evidence="1" id="KW-1133">Transmembrane helix</keyword>
<proteinExistence type="predicted"/>
<gene>
    <name evidence="2" type="ORF">D1115_22605</name>
</gene>
<protein>
    <recommendedName>
        <fullName evidence="4">(Na+)-NQR maturation NqrM</fullName>
    </recommendedName>
</protein>
<dbReference type="Proteomes" id="UP000262832">
    <property type="component" value="Plasmid pVa1"/>
</dbReference>
<evidence type="ECO:0000313" key="2">
    <source>
        <dbReference type="EMBL" id="AXY03678.1"/>
    </source>
</evidence>
<organism evidence="2 3">
    <name type="scientific">Vibrio alfacsensis</name>
    <dbReference type="NCBI Taxonomy" id="1074311"/>
    <lineage>
        <taxon>Bacteria</taxon>
        <taxon>Pseudomonadati</taxon>
        <taxon>Pseudomonadota</taxon>
        <taxon>Gammaproteobacteria</taxon>
        <taxon>Vibrionales</taxon>
        <taxon>Vibrionaceae</taxon>
        <taxon>Vibrio</taxon>
    </lineage>
</organism>
<name>A0ABN5PKH5_9VIBR</name>
<evidence type="ECO:0008006" key="4">
    <source>
        <dbReference type="Google" id="ProtNLM"/>
    </source>
</evidence>
<reference evidence="2 3" key="1">
    <citation type="submission" date="2018-08" db="EMBL/GenBank/DDBJ databases">
        <title>Genomic taxonomy of the Vibrionaceae family.</title>
        <authorList>
            <person name="Gomez-Gil B."/>
            <person name="Tanaka M."/>
            <person name="Sawabe T."/>
            <person name="Enciso-Ibarra K."/>
        </authorList>
    </citation>
    <scope>NUCLEOTIDE SEQUENCE [LARGE SCALE GENOMIC DNA]</scope>
    <source>
        <strain evidence="2 3">CAIM 1831</strain>
        <plasmid evidence="3">pva1</plasmid>
    </source>
</reference>
<dbReference type="EMBL" id="CP032095">
    <property type="protein sequence ID" value="AXY03678.1"/>
    <property type="molecule type" value="Genomic_DNA"/>
</dbReference>
<keyword evidence="2" id="KW-0614">Plasmid</keyword>
<evidence type="ECO:0000313" key="3">
    <source>
        <dbReference type="Proteomes" id="UP000262832"/>
    </source>
</evidence>
<geneLocation type="plasmid" evidence="3">
    <name>pva1</name>
</geneLocation>
<feature type="transmembrane region" description="Helical" evidence="1">
    <location>
        <begin position="12"/>
        <end position="36"/>
    </location>
</feature>
<keyword evidence="3" id="KW-1185">Reference proteome</keyword>
<accession>A0ABN5PKH5</accession>
<keyword evidence="1" id="KW-0472">Membrane</keyword>
<sequence length="65" mass="7197">MEYGGELITGGSVMTLLLTALIFLFCMAMLAIGVVFSRKPIKTGCCKISDVESVTRRNSRERPKR</sequence>
<keyword evidence="1" id="KW-0812">Transmembrane</keyword>